<comment type="caution">
    <text evidence="2">The sequence shown here is derived from an EMBL/GenBank/DDBJ whole genome shotgun (WGS) entry which is preliminary data.</text>
</comment>
<dbReference type="Gene3D" id="3.40.50.1820">
    <property type="entry name" value="alpha/beta hydrolase"/>
    <property type="match status" value="1"/>
</dbReference>
<dbReference type="EMBL" id="JAADJT010000002">
    <property type="protein sequence ID" value="NGZ83735.1"/>
    <property type="molecule type" value="Genomic_DNA"/>
</dbReference>
<dbReference type="SUPFAM" id="SSF53474">
    <property type="entry name" value="alpha/beta-Hydrolases"/>
    <property type="match status" value="1"/>
</dbReference>
<evidence type="ECO:0000259" key="1">
    <source>
        <dbReference type="Pfam" id="PF07859"/>
    </source>
</evidence>
<dbReference type="Proteomes" id="UP000666369">
    <property type="component" value="Unassembled WGS sequence"/>
</dbReference>
<reference evidence="3" key="2">
    <citation type="submission" date="2023-07" db="EMBL/GenBank/DDBJ databases">
        <title>Duganella aceri sp. nov., isolated from tree sap.</title>
        <authorList>
            <person name="Kim I.S."/>
        </authorList>
    </citation>
    <scope>NUCLEOTIDE SEQUENCE [LARGE SCALE GENOMIC DNA]</scope>
    <source>
        <strain evidence="3">SAP-35</strain>
    </source>
</reference>
<accession>A0ABX0FGS7</accession>
<gene>
    <name evidence="2" type="ORF">GW587_05605</name>
</gene>
<sequence>MAAMLTLDVTIEGAAGPLTARLYGAPAGRARFPRLHGKPSAAAQHERLLVFFHGGELDADDSRLRRLAESDPGLMILAPDYSLAPSMPAAADQAYAVLRWAARRRLRIGWSGAELLVAGVGADAALRSVDGLIQRDRAGPAIAGRILMPAEDELFQEIRLANFSVYM</sequence>
<dbReference type="InterPro" id="IPR013094">
    <property type="entry name" value="AB_hydrolase_3"/>
</dbReference>
<dbReference type="Pfam" id="PF07859">
    <property type="entry name" value="Abhydrolase_3"/>
    <property type="match status" value="1"/>
</dbReference>
<dbReference type="GO" id="GO:0016787">
    <property type="term" value="F:hydrolase activity"/>
    <property type="evidence" value="ECO:0007669"/>
    <property type="project" value="UniProtKB-KW"/>
</dbReference>
<keyword evidence="2" id="KW-0378">Hydrolase</keyword>
<protein>
    <submittedName>
        <fullName evidence="2">Alpha/beta hydrolase</fullName>
    </submittedName>
</protein>
<feature type="domain" description="Alpha/beta hydrolase fold-3" evidence="1">
    <location>
        <begin position="50"/>
        <end position="149"/>
    </location>
</feature>
<keyword evidence="3" id="KW-1185">Reference proteome</keyword>
<reference evidence="2 3" key="1">
    <citation type="submission" date="2020-01" db="EMBL/GenBank/DDBJ databases">
        <authorList>
            <person name="Lee S.D."/>
        </authorList>
    </citation>
    <scope>NUCLEOTIDE SEQUENCE [LARGE SCALE GENOMIC DNA]</scope>
    <source>
        <strain evidence="2 3">SAP-35</strain>
    </source>
</reference>
<organism evidence="2 3">
    <name type="scientific">Duganella aceris</name>
    <dbReference type="NCBI Taxonomy" id="2703883"/>
    <lineage>
        <taxon>Bacteria</taxon>
        <taxon>Pseudomonadati</taxon>
        <taxon>Pseudomonadota</taxon>
        <taxon>Betaproteobacteria</taxon>
        <taxon>Burkholderiales</taxon>
        <taxon>Oxalobacteraceae</taxon>
        <taxon>Telluria group</taxon>
        <taxon>Duganella</taxon>
    </lineage>
</organism>
<proteinExistence type="predicted"/>
<name>A0ABX0FGS7_9BURK</name>
<dbReference type="InterPro" id="IPR029058">
    <property type="entry name" value="AB_hydrolase_fold"/>
</dbReference>
<evidence type="ECO:0000313" key="2">
    <source>
        <dbReference type="EMBL" id="NGZ83735.1"/>
    </source>
</evidence>
<evidence type="ECO:0000313" key="3">
    <source>
        <dbReference type="Proteomes" id="UP000666369"/>
    </source>
</evidence>